<reference evidence="1" key="2">
    <citation type="journal article" date="2015" name="Fish Shellfish Immunol.">
        <title>Early steps in the European eel (Anguilla anguilla)-Vibrio vulnificus interaction in the gills: Role of the RtxA13 toxin.</title>
        <authorList>
            <person name="Callol A."/>
            <person name="Pajuelo D."/>
            <person name="Ebbesson L."/>
            <person name="Teles M."/>
            <person name="MacKenzie S."/>
            <person name="Amaro C."/>
        </authorList>
    </citation>
    <scope>NUCLEOTIDE SEQUENCE</scope>
</reference>
<dbReference type="AlphaFoldDB" id="A0A0E9XK23"/>
<sequence length="35" mass="4194">MGQTEFYFDLFCYKQFSPNGFKEVDFELSFGSKQQ</sequence>
<protein>
    <submittedName>
        <fullName evidence="1">Uncharacterized protein</fullName>
    </submittedName>
</protein>
<proteinExistence type="predicted"/>
<accession>A0A0E9XK23</accession>
<dbReference type="EMBL" id="GBXM01006382">
    <property type="protein sequence ID" value="JAI02196.1"/>
    <property type="molecule type" value="Transcribed_RNA"/>
</dbReference>
<evidence type="ECO:0000313" key="1">
    <source>
        <dbReference type="EMBL" id="JAI02196.1"/>
    </source>
</evidence>
<organism evidence="1">
    <name type="scientific">Anguilla anguilla</name>
    <name type="common">European freshwater eel</name>
    <name type="synonym">Muraena anguilla</name>
    <dbReference type="NCBI Taxonomy" id="7936"/>
    <lineage>
        <taxon>Eukaryota</taxon>
        <taxon>Metazoa</taxon>
        <taxon>Chordata</taxon>
        <taxon>Craniata</taxon>
        <taxon>Vertebrata</taxon>
        <taxon>Euteleostomi</taxon>
        <taxon>Actinopterygii</taxon>
        <taxon>Neopterygii</taxon>
        <taxon>Teleostei</taxon>
        <taxon>Anguilliformes</taxon>
        <taxon>Anguillidae</taxon>
        <taxon>Anguilla</taxon>
    </lineage>
</organism>
<name>A0A0E9XK23_ANGAN</name>
<reference evidence="1" key="1">
    <citation type="submission" date="2014-11" db="EMBL/GenBank/DDBJ databases">
        <authorList>
            <person name="Amaro Gonzalez C."/>
        </authorList>
    </citation>
    <scope>NUCLEOTIDE SEQUENCE</scope>
</reference>